<feature type="region of interest" description="Disordered" evidence="1">
    <location>
        <begin position="1"/>
        <end position="68"/>
    </location>
</feature>
<gene>
    <name evidence="2" type="ORF">KC01_LOCUS33112</name>
</gene>
<evidence type="ECO:0000256" key="1">
    <source>
        <dbReference type="SAM" id="MobiDB-lite"/>
    </source>
</evidence>
<evidence type="ECO:0000313" key="3">
    <source>
        <dbReference type="Proteomes" id="UP001497482"/>
    </source>
</evidence>
<sequence length="68" mass="7324">MNAVQSLNSLNDQIASFMVPGPKPMEPEEEEPDSSPSPSEGQGMHKSMTLMRHLLVDAQGLQNSAEGD</sequence>
<protein>
    <submittedName>
        <fullName evidence="2">Uncharacterized protein</fullName>
    </submittedName>
</protein>
<reference evidence="2 3" key="1">
    <citation type="submission" date="2024-04" db="EMBL/GenBank/DDBJ databases">
        <authorList>
            <person name="Waldvogel A.-M."/>
            <person name="Schoenle A."/>
        </authorList>
    </citation>
    <scope>NUCLEOTIDE SEQUENCE [LARGE SCALE GENOMIC DNA]</scope>
</reference>
<name>A0AAV2LXR2_KNICA</name>
<feature type="compositionally biased region" description="Polar residues" evidence="1">
    <location>
        <begin position="1"/>
        <end position="14"/>
    </location>
</feature>
<keyword evidence="3" id="KW-1185">Reference proteome</keyword>
<evidence type="ECO:0000313" key="2">
    <source>
        <dbReference type="EMBL" id="CAL1605800.1"/>
    </source>
</evidence>
<dbReference type="AlphaFoldDB" id="A0AAV2LXR2"/>
<dbReference type="EMBL" id="OZ035827">
    <property type="protein sequence ID" value="CAL1605800.1"/>
    <property type="molecule type" value="Genomic_DNA"/>
</dbReference>
<proteinExistence type="predicted"/>
<organism evidence="2 3">
    <name type="scientific">Knipowitschia caucasica</name>
    <name type="common">Caucasian dwarf goby</name>
    <name type="synonym">Pomatoschistus caucasicus</name>
    <dbReference type="NCBI Taxonomy" id="637954"/>
    <lineage>
        <taxon>Eukaryota</taxon>
        <taxon>Metazoa</taxon>
        <taxon>Chordata</taxon>
        <taxon>Craniata</taxon>
        <taxon>Vertebrata</taxon>
        <taxon>Euteleostomi</taxon>
        <taxon>Actinopterygii</taxon>
        <taxon>Neopterygii</taxon>
        <taxon>Teleostei</taxon>
        <taxon>Neoteleostei</taxon>
        <taxon>Acanthomorphata</taxon>
        <taxon>Gobiaria</taxon>
        <taxon>Gobiiformes</taxon>
        <taxon>Gobioidei</taxon>
        <taxon>Gobiidae</taxon>
        <taxon>Gobiinae</taxon>
        <taxon>Knipowitschia</taxon>
    </lineage>
</organism>
<accession>A0AAV2LXR2</accession>
<dbReference type="Proteomes" id="UP001497482">
    <property type="component" value="Chromosome 5"/>
</dbReference>